<evidence type="ECO:0000256" key="2">
    <source>
        <dbReference type="ARBA" id="ARBA00022723"/>
    </source>
</evidence>
<keyword evidence="1 4" id="KW-0349">Heme</keyword>
<evidence type="ECO:0000313" key="8">
    <source>
        <dbReference type="Proteomes" id="UP001497623"/>
    </source>
</evidence>
<feature type="region of interest" description="Disordered" evidence="5">
    <location>
        <begin position="16"/>
        <end position="41"/>
    </location>
</feature>
<dbReference type="GO" id="GO:0020037">
    <property type="term" value="F:heme binding"/>
    <property type="evidence" value="ECO:0007669"/>
    <property type="project" value="InterPro"/>
</dbReference>
<dbReference type="InterPro" id="IPR009050">
    <property type="entry name" value="Globin-like_sf"/>
</dbReference>
<organism evidence="7 8">
    <name type="scientific">Meganyctiphanes norvegica</name>
    <name type="common">Northern krill</name>
    <name type="synonym">Thysanopoda norvegica</name>
    <dbReference type="NCBI Taxonomy" id="48144"/>
    <lineage>
        <taxon>Eukaryota</taxon>
        <taxon>Metazoa</taxon>
        <taxon>Ecdysozoa</taxon>
        <taxon>Arthropoda</taxon>
        <taxon>Crustacea</taxon>
        <taxon>Multicrustacea</taxon>
        <taxon>Malacostraca</taxon>
        <taxon>Eumalacostraca</taxon>
        <taxon>Eucarida</taxon>
        <taxon>Euphausiacea</taxon>
        <taxon>Euphausiidae</taxon>
        <taxon>Meganyctiphanes</taxon>
    </lineage>
</organism>
<dbReference type="PROSITE" id="PS01033">
    <property type="entry name" value="GLOBIN"/>
    <property type="match status" value="1"/>
</dbReference>
<dbReference type="InterPro" id="IPR000971">
    <property type="entry name" value="Globin"/>
</dbReference>
<dbReference type="Pfam" id="PF00042">
    <property type="entry name" value="Globin"/>
    <property type="match status" value="1"/>
</dbReference>
<dbReference type="InterPro" id="IPR012292">
    <property type="entry name" value="Globin/Proto"/>
</dbReference>
<dbReference type="Gene3D" id="1.10.490.10">
    <property type="entry name" value="Globins"/>
    <property type="match status" value="1"/>
</dbReference>
<gene>
    <name evidence="7" type="ORF">MNOR_LOCUS9877</name>
</gene>
<dbReference type="GO" id="GO:0019825">
    <property type="term" value="F:oxygen binding"/>
    <property type="evidence" value="ECO:0007669"/>
    <property type="project" value="InterPro"/>
</dbReference>
<dbReference type="EMBL" id="CAXKWB010004868">
    <property type="protein sequence ID" value="CAL4075712.1"/>
    <property type="molecule type" value="Genomic_DNA"/>
</dbReference>
<feature type="domain" description="Globin" evidence="6">
    <location>
        <begin position="47"/>
        <end position="196"/>
    </location>
</feature>
<evidence type="ECO:0000313" key="7">
    <source>
        <dbReference type="EMBL" id="CAL4075712.1"/>
    </source>
</evidence>
<name>A0AAV2Q9R2_MEGNR</name>
<dbReference type="Proteomes" id="UP001497623">
    <property type="component" value="Unassembled WGS sequence"/>
</dbReference>
<evidence type="ECO:0000256" key="3">
    <source>
        <dbReference type="ARBA" id="ARBA00023004"/>
    </source>
</evidence>
<dbReference type="PANTHER" id="PTHR46458">
    <property type="entry name" value="BLR2807 PROTEIN"/>
    <property type="match status" value="1"/>
</dbReference>
<dbReference type="GO" id="GO:0005344">
    <property type="term" value="F:oxygen carrier activity"/>
    <property type="evidence" value="ECO:0007669"/>
    <property type="project" value="UniProtKB-KW"/>
</dbReference>
<keyword evidence="4" id="KW-0813">Transport</keyword>
<evidence type="ECO:0000256" key="5">
    <source>
        <dbReference type="SAM" id="MobiDB-lite"/>
    </source>
</evidence>
<sequence length="256" mass="28409">MGCQLGKVLVCSNDSSAPGATVEDGGGGGDLPLPEPPPPAALDPRLPLTAREKFRITKSWKGISRAMEPTGVNMFLALFQTHGELLDFFTKFGDLKSRDSQAESMELSQHAETVMAAIDEGIKAMDNVDFLLDLLHQIGASHTKIKGFKKDYFWKIQDPFLDAVKLTLGERYTEDMDRIYRTTIKFLIETVVEGYDLAEGAKNENNTPTTDQKELDKKMEAIRHYSTPSPEREVVNKNNVNNTVNNKDGKCQIAKG</sequence>
<evidence type="ECO:0000256" key="1">
    <source>
        <dbReference type="ARBA" id="ARBA00022617"/>
    </source>
</evidence>
<dbReference type="InterPro" id="IPR050532">
    <property type="entry name" value="Globin-like_OT"/>
</dbReference>
<keyword evidence="4" id="KW-0561">Oxygen transport</keyword>
<protein>
    <recommendedName>
        <fullName evidence="6">Globin domain-containing protein</fullName>
    </recommendedName>
</protein>
<keyword evidence="3" id="KW-0408">Iron</keyword>
<dbReference type="PANTHER" id="PTHR46458:SF5">
    <property type="entry name" value="GLOBIN FAMILY PROFILE DOMAIN-CONTAINING PROTEIN"/>
    <property type="match status" value="1"/>
</dbReference>
<comment type="caution">
    <text evidence="7">The sequence shown here is derived from an EMBL/GenBank/DDBJ whole genome shotgun (WGS) entry which is preliminary data.</text>
</comment>
<dbReference type="AlphaFoldDB" id="A0AAV2Q9R2"/>
<keyword evidence="8" id="KW-1185">Reference proteome</keyword>
<feature type="non-terminal residue" evidence="7">
    <location>
        <position position="256"/>
    </location>
</feature>
<proteinExistence type="inferred from homology"/>
<keyword evidence="2" id="KW-0479">Metal-binding</keyword>
<accession>A0AAV2Q9R2</accession>
<evidence type="ECO:0000259" key="6">
    <source>
        <dbReference type="PROSITE" id="PS01033"/>
    </source>
</evidence>
<evidence type="ECO:0000256" key="4">
    <source>
        <dbReference type="RuleBase" id="RU000356"/>
    </source>
</evidence>
<reference evidence="7 8" key="1">
    <citation type="submission" date="2024-05" db="EMBL/GenBank/DDBJ databases">
        <authorList>
            <person name="Wallberg A."/>
        </authorList>
    </citation>
    <scope>NUCLEOTIDE SEQUENCE [LARGE SCALE GENOMIC DNA]</scope>
</reference>
<dbReference type="GO" id="GO:0046872">
    <property type="term" value="F:metal ion binding"/>
    <property type="evidence" value="ECO:0007669"/>
    <property type="project" value="UniProtKB-KW"/>
</dbReference>
<dbReference type="SUPFAM" id="SSF46458">
    <property type="entry name" value="Globin-like"/>
    <property type="match status" value="1"/>
</dbReference>
<comment type="similarity">
    <text evidence="4">Belongs to the globin family.</text>
</comment>